<evidence type="ECO:0008006" key="3">
    <source>
        <dbReference type="Google" id="ProtNLM"/>
    </source>
</evidence>
<protein>
    <recommendedName>
        <fullName evidence="3">Lipoprotein</fullName>
    </recommendedName>
</protein>
<evidence type="ECO:0000256" key="1">
    <source>
        <dbReference type="SAM" id="SignalP"/>
    </source>
</evidence>
<name>D2JCX1_STAEP</name>
<organism evidence="2">
    <name type="scientific">Staphylococcus epidermidis</name>
    <dbReference type="NCBI Taxonomy" id="1282"/>
    <lineage>
        <taxon>Bacteria</taxon>
        <taxon>Bacillati</taxon>
        <taxon>Bacillota</taxon>
        <taxon>Bacilli</taxon>
        <taxon>Bacillales</taxon>
        <taxon>Staphylococcaceae</taxon>
        <taxon>Staphylococcus</taxon>
    </lineage>
</organism>
<dbReference type="PROSITE" id="PS51257">
    <property type="entry name" value="PROKAR_LIPOPROTEIN"/>
    <property type="match status" value="1"/>
</dbReference>
<sequence length="106" mass="11573">MKKILILLSILLVIGTACSSGPTKQAQGKWQNDHGETITIKGEKFKVNIKGTTAEGSIKDDENHKDLSKINFVGENGYAKVNGDTLSIIEEPGETQDKGEQFKKVK</sequence>
<dbReference type="RefSeq" id="WP_002475976.1">
    <property type="nucleotide sequence ID" value="NZ_AP028323.1"/>
</dbReference>
<gene>
    <name evidence="2" type="ORF">SAP024A_019</name>
</gene>
<dbReference type="AlphaFoldDB" id="D2JCX1"/>
<dbReference type="EMBL" id="GQ900469">
    <property type="protein sequence ID" value="ADA62584.1"/>
    <property type="molecule type" value="Genomic_DNA"/>
</dbReference>
<keyword evidence="1" id="KW-0732">Signal</keyword>
<reference evidence="2" key="1">
    <citation type="submission" date="2009-08" db="EMBL/GenBank/DDBJ databases">
        <authorList>
            <person name="Gill J."/>
            <person name="Borman J."/>
            <person name="Shetty J."/>
            <person name="Hostetler J."/>
            <person name="Durkin S."/>
            <person name="Montgomery B."/>
        </authorList>
    </citation>
    <scope>NUCLEOTIDE SEQUENCE</scope>
    <source>
        <strain evidence="2">CDC19</strain>
        <plasmid evidence="2">SAP024A</plasmid>
    </source>
</reference>
<feature type="signal peptide" evidence="1">
    <location>
        <begin position="1"/>
        <end position="19"/>
    </location>
</feature>
<accession>D2JCX1</accession>
<keyword evidence="2" id="KW-0614">Plasmid</keyword>
<proteinExistence type="predicted"/>
<geneLocation type="plasmid" evidence="2">
    <name>SAP024A</name>
</geneLocation>
<evidence type="ECO:0000313" key="2">
    <source>
        <dbReference type="EMBL" id="ADA62584.1"/>
    </source>
</evidence>
<reference evidence="2" key="2">
    <citation type="submission" date="2009-12" db="EMBL/GenBank/DDBJ databases">
        <authorList>
            <person name="Summers A.O."/>
            <person name="Shearer J."/>
            <person name="Wireman J."/>
        </authorList>
    </citation>
    <scope>NUCLEOTIDE SEQUENCE</scope>
    <source>
        <strain evidence="2">CDC19</strain>
        <plasmid evidence="2">SAP024A</plasmid>
    </source>
</reference>
<feature type="chain" id="PRO_5041156965" description="Lipoprotein" evidence="1">
    <location>
        <begin position="20"/>
        <end position="106"/>
    </location>
</feature>